<dbReference type="EMBL" id="LR877164">
    <property type="protein sequence ID" value="CAD2221226.1"/>
    <property type="molecule type" value="Genomic_DNA"/>
</dbReference>
<dbReference type="AlphaFoldDB" id="A0A7G2CN11"/>
<accession>A0A7G2CN11</accession>
<organism evidence="2 3">
    <name type="scientific">Angomonas deanei</name>
    <dbReference type="NCBI Taxonomy" id="59799"/>
    <lineage>
        <taxon>Eukaryota</taxon>
        <taxon>Discoba</taxon>
        <taxon>Euglenozoa</taxon>
        <taxon>Kinetoplastea</taxon>
        <taxon>Metakinetoplastina</taxon>
        <taxon>Trypanosomatida</taxon>
        <taxon>Trypanosomatidae</taxon>
        <taxon>Strigomonadinae</taxon>
        <taxon>Angomonas</taxon>
    </lineage>
</organism>
<evidence type="ECO:0000256" key="1">
    <source>
        <dbReference type="SAM" id="MobiDB-lite"/>
    </source>
</evidence>
<feature type="compositionally biased region" description="Basic and acidic residues" evidence="1">
    <location>
        <begin position="305"/>
        <end position="317"/>
    </location>
</feature>
<proteinExistence type="predicted"/>
<dbReference type="Proteomes" id="UP000515908">
    <property type="component" value="Chromosome 20"/>
</dbReference>
<keyword evidence="3" id="KW-1185">Reference proteome</keyword>
<protein>
    <submittedName>
        <fullName evidence="2">Uncharacterized protein</fullName>
    </submittedName>
</protein>
<evidence type="ECO:0000313" key="3">
    <source>
        <dbReference type="Proteomes" id="UP000515908"/>
    </source>
</evidence>
<gene>
    <name evidence="2" type="ORF">ADEAN_000875700</name>
</gene>
<reference evidence="2 3" key="1">
    <citation type="submission" date="2020-08" db="EMBL/GenBank/DDBJ databases">
        <authorList>
            <person name="Newling K."/>
            <person name="Davey J."/>
            <person name="Forrester S."/>
        </authorList>
    </citation>
    <scope>NUCLEOTIDE SEQUENCE [LARGE SCALE GENOMIC DNA]</scope>
    <source>
        <strain evidence="3">Crithidia deanei Carvalho (ATCC PRA-265)</strain>
    </source>
</reference>
<dbReference type="VEuPathDB" id="TriTrypDB:ADEAN_000875700"/>
<feature type="region of interest" description="Disordered" evidence="1">
    <location>
        <begin position="305"/>
        <end position="343"/>
    </location>
</feature>
<name>A0A7G2CN11_9TRYP</name>
<sequence>MTTALLRWSHPKATPALLPHCLFSLRQQCHTLYPIDVVCVLPSLLRALHEAELQLQHNNNSNNQNENENHVVEEGWLTTLPPTELEYLLVLLHRAYDGCRTFFLFLYKDVRTTPVEENQVALALPTALTHIEDIEQYSEAYRARFTHKIRTSILVVPKVYFVTVLVELCHSGMHDTPLATVCADRLLHEKERTVLRGRLSAEELTELFLSVCFHFLKSAGETSEDTATNDDVDGRHYLLPVLDALWERVEELEVKHIHAIRRCLFYYFEREKIDEDFLERLENQIQTIQHMDRQIKEKKRNMERAVADRIKEEKKESVSPLEQKATAPPAESVSMTADDLFDL</sequence>
<evidence type="ECO:0000313" key="2">
    <source>
        <dbReference type="EMBL" id="CAD2221226.1"/>
    </source>
</evidence>